<evidence type="ECO:0000313" key="3">
    <source>
        <dbReference type="Proteomes" id="UP000316215"/>
    </source>
</evidence>
<name>A0A514JS68_9ACTN</name>
<keyword evidence="3" id="KW-1185">Reference proteome</keyword>
<proteinExistence type="predicted"/>
<dbReference type="EMBL" id="CP022310">
    <property type="protein sequence ID" value="QDI70165.1"/>
    <property type="molecule type" value="Genomic_DNA"/>
</dbReference>
<dbReference type="RefSeq" id="WP_142232454.1">
    <property type="nucleotide sequence ID" value="NZ_CP022310.1"/>
</dbReference>
<feature type="region of interest" description="Disordered" evidence="1">
    <location>
        <begin position="156"/>
        <end position="176"/>
    </location>
</feature>
<accession>A0A514JS68</accession>
<gene>
    <name evidence="2" type="ORF">CD934_16750</name>
</gene>
<sequence>MTNASASPAPRGVRSRRVRAAAAALGVAGALALTACGGDGSGDSDESTAAPAPSATDPGGTDGGSGPSGAPAGELEGSWLTTAGGRAVALMFNGEKAALFATGGTVCSGTARQSAGTHSIRLKCSDGNEDRANGTVDSVGGSSLKVTWDGSLGTETYTKADGAELPTGLPTAGLGS</sequence>
<feature type="compositionally biased region" description="Low complexity" evidence="1">
    <location>
        <begin position="47"/>
        <end position="59"/>
    </location>
</feature>
<evidence type="ECO:0000313" key="2">
    <source>
        <dbReference type="EMBL" id="QDI70165.1"/>
    </source>
</evidence>
<dbReference type="AlphaFoldDB" id="A0A514JS68"/>
<evidence type="ECO:0000256" key="1">
    <source>
        <dbReference type="SAM" id="MobiDB-lite"/>
    </source>
</evidence>
<feature type="region of interest" description="Disordered" evidence="1">
    <location>
        <begin position="36"/>
        <end position="77"/>
    </location>
</feature>
<protein>
    <submittedName>
        <fullName evidence="2">Uncharacterized protein</fullName>
    </submittedName>
</protein>
<reference evidence="2 3" key="1">
    <citation type="submission" date="2017-07" db="EMBL/GenBank/DDBJ databases">
        <title>The Complete Genome of Streptomyces asterosporus-ZSY.</title>
        <authorList>
            <person name="Zhang S."/>
        </authorList>
    </citation>
    <scope>NUCLEOTIDE SEQUENCE [LARGE SCALE GENOMIC DNA]</scope>
    <source>
        <strain evidence="2 3">DSM 41452</strain>
    </source>
</reference>
<dbReference type="KEGG" id="sast:CD934_16750"/>
<organism evidence="2 3">
    <name type="scientific">Streptomyces calvus</name>
    <dbReference type="NCBI Taxonomy" id="67282"/>
    <lineage>
        <taxon>Bacteria</taxon>
        <taxon>Bacillati</taxon>
        <taxon>Actinomycetota</taxon>
        <taxon>Actinomycetes</taxon>
        <taxon>Kitasatosporales</taxon>
        <taxon>Streptomycetaceae</taxon>
        <taxon>Streptomyces</taxon>
    </lineage>
</organism>
<dbReference type="Proteomes" id="UP000316215">
    <property type="component" value="Chromosome"/>
</dbReference>